<dbReference type="InterPro" id="IPR018389">
    <property type="entry name" value="DctP_fam"/>
</dbReference>
<reference evidence="4" key="1">
    <citation type="submission" date="2017-01" db="EMBL/GenBank/DDBJ databases">
        <title>Genome Analysis of Deinococcus marmoris KOPRI26562.</title>
        <authorList>
            <person name="Kim J.H."/>
            <person name="Oh H.-M."/>
        </authorList>
    </citation>
    <scope>NUCLEOTIDE SEQUENCE [LARGE SCALE GENOMIC DNA]</scope>
    <source>
        <strain evidence="4">PAMC 26633</strain>
    </source>
</reference>
<organism evidence="3 4">
    <name type="scientific">Caballeronia sordidicola</name>
    <name type="common">Burkholderia sordidicola</name>
    <dbReference type="NCBI Taxonomy" id="196367"/>
    <lineage>
        <taxon>Bacteria</taxon>
        <taxon>Pseudomonadati</taxon>
        <taxon>Pseudomonadota</taxon>
        <taxon>Betaproteobacteria</taxon>
        <taxon>Burkholderiales</taxon>
        <taxon>Burkholderiaceae</taxon>
        <taxon>Caballeronia</taxon>
    </lineage>
</organism>
<evidence type="ECO:0000256" key="1">
    <source>
        <dbReference type="ARBA" id="ARBA00022729"/>
    </source>
</evidence>
<dbReference type="AlphaFoldDB" id="A0A226X5G0"/>
<proteinExistence type="predicted"/>
<evidence type="ECO:0000313" key="3">
    <source>
        <dbReference type="EMBL" id="OXC78593.1"/>
    </source>
</evidence>
<dbReference type="Gene3D" id="3.40.190.170">
    <property type="entry name" value="Bacterial extracellular solute-binding protein, family 7"/>
    <property type="match status" value="1"/>
</dbReference>
<gene>
    <name evidence="3" type="ORF">BSU04_10715</name>
</gene>
<protein>
    <submittedName>
        <fullName evidence="3">TRAP-type C4-dicarboxylate transport system, periplasmic component</fullName>
    </submittedName>
</protein>
<dbReference type="PANTHER" id="PTHR33376:SF4">
    <property type="entry name" value="SIALIC ACID-BINDING PERIPLASMIC PROTEIN SIAP"/>
    <property type="match status" value="1"/>
</dbReference>
<feature type="chain" id="PRO_5012511210" evidence="2">
    <location>
        <begin position="31"/>
        <end position="356"/>
    </location>
</feature>
<evidence type="ECO:0000313" key="4">
    <source>
        <dbReference type="Proteomes" id="UP000214720"/>
    </source>
</evidence>
<dbReference type="PANTHER" id="PTHR33376">
    <property type="match status" value="1"/>
</dbReference>
<dbReference type="InterPro" id="IPR038404">
    <property type="entry name" value="TRAP_DctP_sf"/>
</dbReference>
<dbReference type="OrthoDB" id="9783941at2"/>
<feature type="signal peptide" evidence="2">
    <location>
        <begin position="1"/>
        <end position="30"/>
    </location>
</feature>
<dbReference type="EMBL" id="MTHB01000057">
    <property type="protein sequence ID" value="OXC78593.1"/>
    <property type="molecule type" value="Genomic_DNA"/>
</dbReference>
<dbReference type="Proteomes" id="UP000214720">
    <property type="component" value="Unassembled WGS sequence"/>
</dbReference>
<comment type="caution">
    <text evidence="3">The sequence shown here is derived from an EMBL/GenBank/DDBJ whole genome shotgun (WGS) entry which is preliminary data.</text>
</comment>
<keyword evidence="1 2" id="KW-0732">Signal</keyword>
<sequence>MIWYKLGRLTVYAAATGMLICCATYQTARAGQVWSIVTEYPADTVAGRGVDLFSAALSKHTGGALTGKTQFKTKRGSTDLVSAVLEDHIQVADVFSGELTQIDPLFELPTLPFEVQSVDESRRLACLAEPAYRNALSRAGLHMLFMSPWPPTGLWSRQPIATVADIASLRIRTYDAASAAVLTSVGARAAVLSVRDVKPLLRIGALDGVLSSGDGAVGKSLQADLPNFASIHYAFPVSFVVMSQARYEALPEYLRFDLDKAVAEVQEKQWTALPARIEQNYAEMRRAGVAVNISIDGTLRERLNEVGQARLDDWISRVPPNEAGFITRFRRRGRVLAQHVCPSISLEAVECAHKLS</sequence>
<evidence type="ECO:0000256" key="2">
    <source>
        <dbReference type="SAM" id="SignalP"/>
    </source>
</evidence>
<dbReference type="Pfam" id="PF03480">
    <property type="entry name" value="DctP"/>
    <property type="match status" value="1"/>
</dbReference>
<dbReference type="GO" id="GO:0055085">
    <property type="term" value="P:transmembrane transport"/>
    <property type="evidence" value="ECO:0007669"/>
    <property type="project" value="InterPro"/>
</dbReference>
<accession>A0A226X5G0</accession>
<name>A0A226X5G0_CABSO</name>
<dbReference type="NCBIfam" id="NF037995">
    <property type="entry name" value="TRAP_S1"/>
    <property type="match status" value="1"/>
</dbReference>